<keyword evidence="10" id="KW-1133">Transmembrane helix</keyword>
<feature type="transmembrane region" description="Helical" evidence="10">
    <location>
        <begin position="57"/>
        <end position="75"/>
    </location>
</feature>
<feature type="transmembrane region" description="Helical" evidence="10">
    <location>
        <begin position="136"/>
        <end position="155"/>
    </location>
</feature>
<keyword evidence="13" id="KW-1185">Reference proteome</keyword>
<feature type="transmembrane region" description="Helical" evidence="10">
    <location>
        <begin position="161"/>
        <end position="181"/>
    </location>
</feature>
<name>A0A975M732_9MICC</name>
<evidence type="ECO:0000256" key="5">
    <source>
        <dbReference type="ARBA" id="ARBA00022553"/>
    </source>
</evidence>
<dbReference type="RefSeq" id="WP_210230366.1">
    <property type="nucleotide sequence ID" value="NZ_CP076022.1"/>
</dbReference>
<feature type="transmembrane region" description="Helical" evidence="10">
    <location>
        <begin position="32"/>
        <end position="51"/>
    </location>
</feature>
<dbReference type="SUPFAM" id="SSF47384">
    <property type="entry name" value="Homodimeric domain of signal transducing histidine kinase"/>
    <property type="match status" value="1"/>
</dbReference>
<evidence type="ECO:0000259" key="11">
    <source>
        <dbReference type="PROSITE" id="PS50109"/>
    </source>
</evidence>
<dbReference type="FunFam" id="3.30.565.10:FF:000006">
    <property type="entry name" value="Sensor histidine kinase WalK"/>
    <property type="match status" value="1"/>
</dbReference>
<feature type="transmembrane region" description="Helical" evidence="10">
    <location>
        <begin position="87"/>
        <end position="105"/>
    </location>
</feature>
<evidence type="ECO:0000256" key="6">
    <source>
        <dbReference type="ARBA" id="ARBA00022679"/>
    </source>
</evidence>
<dbReference type="Pfam" id="PF00512">
    <property type="entry name" value="HisKA"/>
    <property type="match status" value="1"/>
</dbReference>
<dbReference type="InterPro" id="IPR036890">
    <property type="entry name" value="HATPase_C_sf"/>
</dbReference>
<comment type="subcellular location">
    <subcellularLocation>
        <location evidence="3">Cell membrane</location>
    </subcellularLocation>
</comment>
<dbReference type="InterPro" id="IPR005467">
    <property type="entry name" value="His_kinase_dom"/>
</dbReference>
<dbReference type="InterPro" id="IPR004358">
    <property type="entry name" value="Sig_transdc_His_kin-like_C"/>
</dbReference>
<dbReference type="CDD" id="cd00075">
    <property type="entry name" value="HATPase"/>
    <property type="match status" value="1"/>
</dbReference>
<dbReference type="PANTHER" id="PTHR43547:SF2">
    <property type="entry name" value="HYBRID SIGNAL TRANSDUCTION HISTIDINE KINASE C"/>
    <property type="match status" value="1"/>
</dbReference>
<gene>
    <name evidence="12" type="ORF">KKR91_05025</name>
</gene>
<dbReference type="SMART" id="SM00387">
    <property type="entry name" value="HATPase_c"/>
    <property type="match status" value="1"/>
</dbReference>
<dbReference type="Gene3D" id="3.30.450.20">
    <property type="entry name" value="PAS domain"/>
    <property type="match status" value="1"/>
</dbReference>
<evidence type="ECO:0000256" key="7">
    <source>
        <dbReference type="ARBA" id="ARBA00022777"/>
    </source>
</evidence>
<evidence type="ECO:0000256" key="2">
    <source>
        <dbReference type="ARBA" id="ARBA00001968"/>
    </source>
</evidence>
<sequence length="565" mass="60167">MYSLERRALELLGIRTALHKLPLRLRVAASQLPLVLSVILALPIVAAVSPVTFTRDAFQLGLLLLAVASAASVIVPWGRLSRWSVPAYWVIPLLDFAAIGCLYTGGRSSVTGLSLLCLFPVFWLAWSGAAHRLGAVLSFLGTLAVVWSPAISTGANSVAELAGPLLIPVIMLAIFSTVAIVQGDTAAQHERLAATEAELQSSLEETSLRSQLLDAVLETVDVGVVAMDAAGRTVLMNSRQRTNHALARLDGRPESSENALIFDLDQVTRIPVGQRPSERAMREESFSDVIVWVGAGERQRALTVCARALRTNGAFAGSVVAYSDVTDMVNALNAREDFVSSVSHELRTPLTSIIGYLDLVLDDLDPESVPAHVNTSLQVAQRNAERLLLLVADLLTTASGTMHLHKEETDMAALVQACLNAAEVRAGAAGVALSFDCEPEANALVDPDRMSQVLDNLLSNAIKYSPDGGKVTVRARTEGSNLVLEVEDAGIGMSEADQREVFTKFFRTGQVKKAAIPGVGLGLVITKSIVEAHGGQISFHSELGAGTTFHVSLPILRSTAAVPLK</sequence>
<keyword evidence="8" id="KW-0902">Two-component regulatory system</keyword>
<dbReference type="Gene3D" id="1.10.287.130">
    <property type="match status" value="1"/>
</dbReference>
<dbReference type="SUPFAM" id="SSF55874">
    <property type="entry name" value="ATPase domain of HSP90 chaperone/DNA topoisomerase II/histidine kinase"/>
    <property type="match status" value="1"/>
</dbReference>
<evidence type="ECO:0000313" key="12">
    <source>
        <dbReference type="EMBL" id="QWC10964.1"/>
    </source>
</evidence>
<comment type="catalytic activity">
    <reaction evidence="1">
        <text>ATP + protein L-histidine = ADP + protein N-phospho-L-histidine.</text>
        <dbReference type="EC" id="2.7.13.3"/>
    </reaction>
</comment>
<dbReference type="AlphaFoldDB" id="A0A975M732"/>
<proteinExistence type="predicted"/>
<keyword evidence="5" id="KW-0597">Phosphoprotein</keyword>
<keyword evidence="9 10" id="KW-0472">Membrane</keyword>
<keyword evidence="6" id="KW-0808">Transferase</keyword>
<evidence type="ECO:0000256" key="1">
    <source>
        <dbReference type="ARBA" id="ARBA00000085"/>
    </source>
</evidence>
<dbReference type="PRINTS" id="PR00344">
    <property type="entry name" value="BCTRLSENSOR"/>
</dbReference>
<dbReference type="GO" id="GO:0005886">
    <property type="term" value="C:plasma membrane"/>
    <property type="evidence" value="ECO:0007669"/>
    <property type="project" value="UniProtKB-SubCell"/>
</dbReference>
<organism evidence="12 13">
    <name type="scientific">Arthrobacter jiangjiafuii</name>
    <dbReference type="NCBI Taxonomy" id="2817475"/>
    <lineage>
        <taxon>Bacteria</taxon>
        <taxon>Bacillati</taxon>
        <taxon>Actinomycetota</taxon>
        <taxon>Actinomycetes</taxon>
        <taxon>Micrococcales</taxon>
        <taxon>Micrococcaceae</taxon>
        <taxon>Arthrobacter</taxon>
    </lineage>
</organism>
<dbReference type="PANTHER" id="PTHR43547">
    <property type="entry name" value="TWO-COMPONENT HISTIDINE KINASE"/>
    <property type="match status" value="1"/>
</dbReference>
<reference evidence="12 13" key="1">
    <citation type="submission" date="2021-05" db="EMBL/GenBank/DDBJ databases">
        <title>Novel species in genus Arthrobacter.</title>
        <authorList>
            <person name="Zhang G."/>
        </authorList>
    </citation>
    <scope>NUCLEOTIDE SEQUENCE [LARGE SCALE GENOMIC DNA]</scope>
    <source>
        <strain evidence="13">zg-ZUI227</strain>
    </source>
</reference>
<feature type="domain" description="Histidine kinase" evidence="11">
    <location>
        <begin position="341"/>
        <end position="557"/>
    </location>
</feature>
<dbReference type="EC" id="2.7.13.3" evidence="4"/>
<dbReference type="Gene3D" id="3.30.565.10">
    <property type="entry name" value="Histidine kinase-like ATPase, C-terminal domain"/>
    <property type="match status" value="1"/>
</dbReference>
<dbReference type="FunFam" id="1.10.287.130:FF:000001">
    <property type="entry name" value="Two-component sensor histidine kinase"/>
    <property type="match status" value="1"/>
</dbReference>
<feature type="transmembrane region" description="Helical" evidence="10">
    <location>
        <begin position="111"/>
        <end position="129"/>
    </location>
</feature>
<dbReference type="PROSITE" id="PS50109">
    <property type="entry name" value="HIS_KIN"/>
    <property type="match status" value="1"/>
</dbReference>
<comment type="cofactor">
    <cofactor evidence="2">
        <name>a divalent metal cation</name>
        <dbReference type="ChEBI" id="CHEBI:60240"/>
    </cofactor>
</comment>
<dbReference type="GO" id="GO:0005509">
    <property type="term" value="F:calcium ion binding"/>
    <property type="evidence" value="ECO:0007669"/>
    <property type="project" value="UniProtKB-ARBA"/>
</dbReference>
<keyword evidence="10" id="KW-0812">Transmembrane</keyword>
<dbReference type="InterPro" id="IPR036097">
    <property type="entry name" value="HisK_dim/P_sf"/>
</dbReference>
<protein>
    <recommendedName>
        <fullName evidence="4">histidine kinase</fullName>
        <ecNumber evidence="4">2.7.13.3</ecNumber>
    </recommendedName>
</protein>
<keyword evidence="7 12" id="KW-0418">Kinase</keyword>
<evidence type="ECO:0000313" key="13">
    <source>
        <dbReference type="Proteomes" id="UP000676885"/>
    </source>
</evidence>
<evidence type="ECO:0000256" key="9">
    <source>
        <dbReference type="ARBA" id="ARBA00023136"/>
    </source>
</evidence>
<evidence type="ECO:0000256" key="10">
    <source>
        <dbReference type="SAM" id="Phobius"/>
    </source>
</evidence>
<evidence type="ECO:0000256" key="8">
    <source>
        <dbReference type="ARBA" id="ARBA00023012"/>
    </source>
</evidence>
<dbReference type="InterPro" id="IPR003594">
    <property type="entry name" value="HATPase_dom"/>
</dbReference>
<dbReference type="InterPro" id="IPR003661">
    <property type="entry name" value="HisK_dim/P_dom"/>
</dbReference>
<dbReference type="GO" id="GO:0000155">
    <property type="term" value="F:phosphorelay sensor kinase activity"/>
    <property type="evidence" value="ECO:0007669"/>
    <property type="project" value="InterPro"/>
</dbReference>
<dbReference type="KEGG" id="ajg:KKR91_05025"/>
<dbReference type="SMART" id="SM00388">
    <property type="entry name" value="HisKA"/>
    <property type="match status" value="1"/>
</dbReference>
<dbReference type="Pfam" id="PF02518">
    <property type="entry name" value="HATPase_c"/>
    <property type="match status" value="1"/>
</dbReference>
<evidence type="ECO:0000256" key="4">
    <source>
        <dbReference type="ARBA" id="ARBA00012438"/>
    </source>
</evidence>
<evidence type="ECO:0000256" key="3">
    <source>
        <dbReference type="ARBA" id="ARBA00004236"/>
    </source>
</evidence>
<dbReference type="CDD" id="cd00082">
    <property type="entry name" value="HisKA"/>
    <property type="match status" value="1"/>
</dbReference>
<dbReference type="Proteomes" id="UP000676885">
    <property type="component" value="Chromosome"/>
</dbReference>
<accession>A0A975M732</accession>
<dbReference type="EMBL" id="CP076022">
    <property type="protein sequence ID" value="QWC10964.1"/>
    <property type="molecule type" value="Genomic_DNA"/>
</dbReference>